<comment type="caution">
    <text evidence="2">The sequence shown here is derived from an EMBL/GenBank/DDBJ whole genome shotgun (WGS) entry which is preliminary data.</text>
</comment>
<reference evidence="3" key="1">
    <citation type="journal article" date="2019" name="Int. J. Syst. Evol. Microbiol.">
        <title>The Global Catalogue of Microorganisms (GCM) 10K type strain sequencing project: providing services to taxonomists for standard genome sequencing and annotation.</title>
        <authorList>
            <consortium name="The Broad Institute Genomics Platform"/>
            <consortium name="The Broad Institute Genome Sequencing Center for Infectious Disease"/>
            <person name="Wu L."/>
            <person name="Ma J."/>
        </authorList>
    </citation>
    <scope>NUCLEOTIDE SEQUENCE [LARGE SCALE GENOMIC DNA]</scope>
    <source>
        <strain evidence="3">CCUG 55074</strain>
    </source>
</reference>
<dbReference type="RefSeq" id="WP_377352651.1">
    <property type="nucleotide sequence ID" value="NZ_JBHTLQ010000006.1"/>
</dbReference>
<evidence type="ECO:0000313" key="2">
    <source>
        <dbReference type="EMBL" id="MFD1189727.1"/>
    </source>
</evidence>
<sequence length="95" mass="10431">MSALTHRQAECLGFIREYAAKHGASPSFSEIAVALGLSPTSKGNVSTLVGQLVGRGYLRHARNRARSLEIVEHRTPLTRFSTQELEAELERRAGL</sequence>
<keyword evidence="3" id="KW-1185">Reference proteome</keyword>
<dbReference type="InterPro" id="IPR036388">
    <property type="entry name" value="WH-like_DNA-bd_sf"/>
</dbReference>
<accession>A0ABW3SY34</accession>
<name>A0ABW3SY34_9CAUL</name>
<organism evidence="2 3">
    <name type="scientific">Phenylobacterium conjunctum</name>
    <dbReference type="NCBI Taxonomy" id="1298959"/>
    <lineage>
        <taxon>Bacteria</taxon>
        <taxon>Pseudomonadati</taxon>
        <taxon>Pseudomonadota</taxon>
        <taxon>Alphaproteobacteria</taxon>
        <taxon>Caulobacterales</taxon>
        <taxon>Caulobacteraceae</taxon>
        <taxon>Phenylobacterium</taxon>
    </lineage>
</organism>
<evidence type="ECO:0000259" key="1">
    <source>
        <dbReference type="Pfam" id="PF01726"/>
    </source>
</evidence>
<feature type="domain" description="LexA repressor DNA-binding" evidence="1">
    <location>
        <begin position="1"/>
        <end position="66"/>
    </location>
</feature>
<gene>
    <name evidence="2" type="ORF">ACFQ27_03975</name>
</gene>
<dbReference type="SUPFAM" id="SSF46785">
    <property type="entry name" value="Winged helix' DNA-binding domain"/>
    <property type="match status" value="1"/>
</dbReference>
<dbReference type="Gene3D" id="1.10.10.10">
    <property type="entry name" value="Winged helix-like DNA-binding domain superfamily/Winged helix DNA-binding domain"/>
    <property type="match status" value="1"/>
</dbReference>
<dbReference type="InterPro" id="IPR036390">
    <property type="entry name" value="WH_DNA-bd_sf"/>
</dbReference>
<evidence type="ECO:0000313" key="3">
    <source>
        <dbReference type="Proteomes" id="UP001597216"/>
    </source>
</evidence>
<dbReference type="InterPro" id="IPR006199">
    <property type="entry name" value="LexA_DNA-bd_dom"/>
</dbReference>
<protein>
    <submittedName>
        <fullName evidence="2">LexA family protein</fullName>
    </submittedName>
</protein>
<dbReference type="Pfam" id="PF01726">
    <property type="entry name" value="LexA_DNA_bind"/>
    <property type="match status" value="1"/>
</dbReference>
<dbReference type="Proteomes" id="UP001597216">
    <property type="component" value="Unassembled WGS sequence"/>
</dbReference>
<dbReference type="EMBL" id="JBHTLQ010000006">
    <property type="protein sequence ID" value="MFD1189727.1"/>
    <property type="molecule type" value="Genomic_DNA"/>
</dbReference>
<proteinExistence type="predicted"/>